<name>A0ABQ1GNU8_9SPHN</name>
<evidence type="ECO:0000256" key="11">
    <source>
        <dbReference type="RuleBase" id="RU003357"/>
    </source>
</evidence>
<gene>
    <name evidence="15" type="ORF">GCM10011395_16920</name>
</gene>
<evidence type="ECO:0000259" key="14">
    <source>
        <dbReference type="Pfam" id="PF07715"/>
    </source>
</evidence>
<evidence type="ECO:0000256" key="10">
    <source>
        <dbReference type="PROSITE-ProRule" id="PRU01360"/>
    </source>
</evidence>
<evidence type="ECO:0000313" key="16">
    <source>
        <dbReference type="Proteomes" id="UP000618591"/>
    </source>
</evidence>
<proteinExistence type="inferred from homology"/>
<comment type="caution">
    <text evidence="15">The sequence shown here is derived from an EMBL/GenBank/DDBJ whole genome shotgun (WGS) entry which is preliminary data.</text>
</comment>
<dbReference type="InterPro" id="IPR012910">
    <property type="entry name" value="Plug_dom"/>
</dbReference>
<evidence type="ECO:0000256" key="9">
    <source>
        <dbReference type="ARBA" id="ARBA00023237"/>
    </source>
</evidence>
<comment type="similarity">
    <text evidence="10 11">Belongs to the TonB-dependent receptor family.</text>
</comment>
<feature type="domain" description="TonB-dependent receptor-like beta-barrel" evidence="13">
    <location>
        <begin position="339"/>
        <end position="834"/>
    </location>
</feature>
<comment type="subcellular location">
    <subcellularLocation>
        <location evidence="1 10">Cell outer membrane</location>
        <topology evidence="1 10">Multi-pass membrane protein</topology>
    </subcellularLocation>
</comment>
<keyword evidence="3 10" id="KW-1134">Transmembrane beta strand</keyword>
<dbReference type="RefSeq" id="WP_188446457.1">
    <property type="nucleotide sequence ID" value="NZ_BMDW01000008.1"/>
</dbReference>
<dbReference type="PANTHER" id="PTHR30069">
    <property type="entry name" value="TONB-DEPENDENT OUTER MEMBRANE RECEPTOR"/>
    <property type="match status" value="1"/>
</dbReference>
<dbReference type="Proteomes" id="UP000618591">
    <property type="component" value="Unassembled WGS sequence"/>
</dbReference>
<dbReference type="Gene3D" id="2.40.170.20">
    <property type="entry name" value="TonB-dependent receptor, beta-barrel domain"/>
    <property type="match status" value="1"/>
</dbReference>
<dbReference type="InterPro" id="IPR036942">
    <property type="entry name" value="Beta-barrel_TonB_sf"/>
</dbReference>
<evidence type="ECO:0000256" key="7">
    <source>
        <dbReference type="ARBA" id="ARBA00023136"/>
    </source>
</evidence>
<evidence type="ECO:0000256" key="2">
    <source>
        <dbReference type="ARBA" id="ARBA00022448"/>
    </source>
</evidence>
<dbReference type="Pfam" id="PF07715">
    <property type="entry name" value="Plug"/>
    <property type="match status" value="1"/>
</dbReference>
<keyword evidence="16" id="KW-1185">Reference proteome</keyword>
<dbReference type="PANTHER" id="PTHR30069:SF29">
    <property type="entry name" value="HEMOGLOBIN AND HEMOGLOBIN-HAPTOGLOBIN-BINDING PROTEIN 1-RELATED"/>
    <property type="match status" value="1"/>
</dbReference>
<evidence type="ECO:0000256" key="6">
    <source>
        <dbReference type="ARBA" id="ARBA00023077"/>
    </source>
</evidence>
<keyword evidence="8 15" id="KW-0675">Receptor</keyword>
<feature type="chain" id="PRO_5045549998" evidence="12">
    <location>
        <begin position="23"/>
        <end position="891"/>
    </location>
</feature>
<dbReference type="InterPro" id="IPR039426">
    <property type="entry name" value="TonB-dep_rcpt-like"/>
</dbReference>
<sequence length="891" mass="95591">MKMKLFTSVAFAALLIPGVAFAQSSGTIASEDSGDIVVKGTRGPRSSTGVASGTTPKASTILNNEFLQTSSPGQTVLEALNQVPSVNFTNNDPTGASGGNIRIRGFDGNRISLTFDGLPLNDTGNYAIFSNQQLDPEIIDQVNVNQGTTDVDSPTAASSGGTINYRTIVPSEKFGALARGSYGTSYAGRGISRAFGMIQTGDIFNTGIRGFVSASVLQAEKYRGVGDLHKEQFNARLYKSFSNGDFISLAGHYNRNRNTSYRSLSLFQAQVDLNGVPTGTTGLTTTGTSVATPLAGDGRFNFDNNPLCTRPTFVNGTAQSDNATAQSSTVIPNNFFVTRQDQLTTQTVGGQDTSCTNYAGVRLNPSNTGNVRFNSKFTITPNLTFTVDAGYQYVLANGGGFTTLSESSVQARAGGAVGRDFSGDGDTLDTVAFYAPNTTNTNRYTLLSSLRWDFADKQSIRIAYALDYGRHRQTGEWTPLDSIGNPANPFGGRGGAAQVNDINGYFLRQRDRFSIAELNQVSGEYRGKFFDNILEVMLGVRAPFFHRELNQYCYTFASSGNPYCTSQVLGTTLIPSAQASTLGNYLIPNNTVFTGGVPSNAVYAPFSKSYNYRKVLPNVGFTVNPGGGFQLYAAFAQGLSAPRTDNLYRAPVVNVTPETTNNYDVGIRYSSPMVQATFGGFLNNFKNRIVTSNDLDQSSPTFGLSIDRNVGRVKIKGLEATLDVRPVKWFSVRGYGSYIDAKYQDNLVISSLVTLPLAGKKLVETPTWSYGLRSQVRFDPVSFGMNFKHVSSRTATDLNDVVLGAYDTVDLDARLSLGGLGMEKTYLQLNVNNLLDNQYLGSISSQSSLPTNVAGLVTGTGITTATGLGGSNPTFQPASPRSWSIALQVAF</sequence>
<keyword evidence="9 10" id="KW-0998">Cell outer membrane</keyword>
<dbReference type="InterPro" id="IPR000531">
    <property type="entry name" value="Beta-barrel_TonB"/>
</dbReference>
<evidence type="ECO:0000256" key="12">
    <source>
        <dbReference type="SAM" id="SignalP"/>
    </source>
</evidence>
<feature type="domain" description="TonB-dependent receptor plug" evidence="14">
    <location>
        <begin position="54"/>
        <end position="160"/>
    </location>
</feature>
<evidence type="ECO:0000256" key="4">
    <source>
        <dbReference type="ARBA" id="ARBA00022692"/>
    </source>
</evidence>
<evidence type="ECO:0000256" key="8">
    <source>
        <dbReference type="ARBA" id="ARBA00023170"/>
    </source>
</evidence>
<evidence type="ECO:0000313" key="15">
    <source>
        <dbReference type="EMBL" id="GGA47280.1"/>
    </source>
</evidence>
<evidence type="ECO:0000256" key="1">
    <source>
        <dbReference type="ARBA" id="ARBA00004571"/>
    </source>
</evidence>
<dbReference type="EMBL" id="BMDW01000008">
    <property type="protein sequence ID" value="GGA47280.1"/>
    <property type="molecule type" value="Genomic_DNA"/>
</dbReference>
<keyword evidence="4 10" id="KW-0812">Transmembrane</keyword>
<reference evidence="16" key="1">
    <citation type="journal article" date="2019" name="Int. J. Syst. Evol. Microbiol.">
        <title>The Global Catalogue of Microorganisms (GCM) 10K type strain sequencing project: providing services to taxonomists for standard genome sequencing and annotation.</title>
        <authorList>
            <consortium name="The Broad Institute Genomics Platform"/>
            <consortium name="The Broad Institute Genome Sequencing Center for Infectious Disease"/>
            <person name="Wu L."/>
            <person name="Ma J."/>
        </authorList>
    </citation>
    <scope>NUCLEOTIDE SEQUENCE [LARGE SCALE GENOMIC DNA]</scope>
    <source>
        <strain evidence="16">CGMCC 1.10106</strain>
    </source>
</reference>
<feature type="signal peptide" evidence="12">
    <location>
        <begin position="1"/>
        <end position="22"/>
    </location>
</feature>
<dbReference type="Pfam" id="PF00593">
    <property type="entry name" value="TonB_dep_Rec_b-barrel"/>
    <property type="match status" value="1"/>
</dbReference>
<evidence type="ECO:0000256" key="5">
    <source>
        <dbReference type="ARBA" id="ARBA00022729"/>
    </source>
</evidence>
<dbReference type="InterPro" id="IPR037066">
    <property type="entry name" value="Plug_dom_sf"/>
</dbReference>
<keyword evidence="2 10" id="KW-0813">Transport</keyword>
<keyword evidence="7 10" id="KW-0472">Membrane</keyword>
<organism evidence="15 16">
    <name type="scientific">Sphingomonas psychrolutea</name>
    <dbReference type="NCBI Taxonomy" id="1259676"/>
    <lineage>
        <taxon>Bacteria</taxon>
        <taxon>Pseudomonadati</taxon>
        <taxon>Pseudomonadota</taxon>
        <taxon>Alphaproteobacteria</taxon>
        <taxon>Sphingomonadales</taxon>
        <taxon>Sphingomonadaceae</taxon>
        <taxon>Sphingomonas</taxon>
    </lineage>
</organism>
<dbReference type="SUPFAM" id="SSF56935">
    <property type="entry name" value="Porins"/>
    <property type="match status" value="1"/>
</dbReference>
<protein>
    <submittedName>
        <fullName evidence="15">TonB-dependent receptor</fullName>
    </submittedName>
</protein>
<dbReference type="PROSITE" id="PS52016">
    <property type="entry name" value="TONB_DEPENDENT_REC_3"/>
    <property type="match status" value="1"/>
</dbReference>
<evidence type="ECO:0000256" key="3">
    <source>
        <dbReference type="ARBA" id="ARBA00022452"/>
    </source>
</evidence>
<dbReference type="Gene3D" id="2.170.130.10">
    <property type="entry name" value="TonB-dependent receptor, plug domain"/>
    <property type="match status" value="1"/>
</dbReference>
<evidence type="ECO:0000259" key="13">
    <source>
        <dbReference type="Pfam" id="PF00593"/>
    </source>
</evidence>
<accession>A0ABQ1GNU8</accession>
<keyword evidence="6 11" id="KW-0798">TonB box</keyword>
<keyword evidence="5 12" id="KW-0732">Signal</keyword>